<accession>A0AC61S5A9</accession>
<evidence type="ECO:0000313" key="2">
    <source>
        <dbReference type="Proteomes" id="UP000305401"/>
    </source>
</evidence>
<comment type="caution">
    <text evidence="1">The sequence shown here is derived from an EMBL/GenBank/DDBJ whole genome shotgun (WGS) entry which is preliminary data.</text>
</comment>
<proteinExistence type="predicted"/>
<keyword evidence="2" id="KW-1185">Reference proteome</keyword>
<evidence type="ECO:0000313" key="1">
    <source>
        <dbReference type="EMBL" id="THG49524.1"/>
    </source>
</evidence>
<name>A0AC61S5A9_9BACT</name>
<gene>
    <name evidence="1" type="ORF">E5990_06995</name>
</gene>
<dbReference type="Proteomes" id="UP000305401">
    <property type="component" value="Unassembled WGS sequence"/>
</dbReference>
<organism evidence="1 2">
    <name type="scientific">Muribaculum caecicola</name>
    <dbReference type="NCBI Taxonomy" id="3038144"/>
    <lineage>
        <taxon>Bacteria</taxon>
        <taxon>Pseudomonadati</taxon>
        <taxon>Bacteroidota</taxon>
        <taxon>Bacteroidia</taxon>
        <taxon>Bacteroidales</taxon>
        <taxon>Muribaculaceae</taxon>
        <taxon>Muribaculum</taxon>
    </lineage>
</organism>
<sequence length="294" mass="32692">MELKPYFHKCLKTIAAIVVALPAQAVDAAPPDDYSGKPLRPVTAAYTLEAGSSQLVNTYLTPLRYNGIEAAFRYERMQAMRFNPEKWVMRLTASIKIDRTENPAKNAEMWRANAEATWGMTHRWKLPYNITLAAGGSVGANIGAIYNQRNGNNPVAVEAALTLNITGYATWKTHIGRLPLTLRYQPIVPLTGIFFSPDYGELFYEIYLGNDKGLIHGAWWGNYFRMENLLTADLHLGATALRIGMAQDLLSTKVNNITTELVSWRAIVGISGEWLSIKPGKGLDKNARIISALY</sequence>
<dbReference type="EMBL" id="SSTG01000079">
    <property type="protein sequence ID" value="THG49524.1"/>
    <property type="molecule type" value="Genomic_DNA"/>
</dbReference>
<protein>
    <submittedName>
        <fullName evidence="1">DUF3316 domain-containing protein</fullName>
    </submittedName>
</protein>
<reference evidence="1" key="1">
    <citation type="submission" date="2019-04" db="EMBL/GenBank/DDBJ databases">
        <title>Microbes associate with the intestines of laboratory mice.</title>
        <authorList>
            <person name="Navarre W."/>
            <person name="Wong E."/>
            <person name="Huang K.C."/>
            <person name="Tropini C."/>
            <person name="Ng K."/>
            <person name="Yu B."/>
        </authorList>
    </citation>
    <scope>NUCLEOTIDE SEQUENCE</scope>
    <source>
        <strain evidence="1">NM86_A22</strain>
    </source>
</reference>